<dbReference type="EMBL" id="JPMI01000220">
    <property type="protein sequence ID" value="KFA90186.1"/>
    <property type="molecule type" value="Genomic_DNA"/>
</dbReference>
<feature type="chain" id="PRO_5001781780" description="DUF3108 domain-containing protein" evidence="2">
    <location>
        <begin position="22"/>
        <end position="299"/>
    </location>
</feature>
<dbReference type="RefSeq" id="WP_043403069.1">
    <property type="nucleotide sequence ID" value="NZ_JPMI01000220.1"/>
</dbReference>
<dbReference type="Proteomes" id="UP000028547">
    <property type="component" value="Unassembled WGS sequence"/>
</dbReference>
<reference evidence="3 4" key="1">
    <citation type="submission" date="2014-07" db="EMBL/GenBank/DDBJ databases">
        <title>Draft Genome Sequence of Gephyronic Acid Producer, Cystobacter violaceus Strain Cb vi76.</title>
        <authorList>
            <person name="Stevens D.C."/>
            <person name="Young J."/>
            <person name="Carmichael R."/>
            <person name="Tan J."/>
            <person name="Taylor R.E."/>
        </authorList>
    </citation>
    <scope>NUCLEOTIDE SEQUENCE [LARGE SCALE GENOMIC DNA]</scope>
    <source>
        <strain evidence="3 4">Cb vi76</strain>
    </source>
</reference>
<evidence type="ECO:0000313" key="4">
    <source>
        <dbReference type="Proteomes" id="UP000028547"/>
    </source>
</evidence>
<dbReference type="Pfam" id="PF11306">
    <property type="entry name" value="DUF3108"/>
    <property type="match status" value="1"/>
</dbReference>
<evidence type="ECO:0000313" key="3">
    <source>
        <dbReference type="EMBL" id="KFA90186.1"/>
    </source>
</evidence>
<evidence type="ECO:0000256" key="1">
    <source>
        <dbReference type="SAM" id="MobiDB-lite"/>
    </source>
</evidence>
<organism evidence="3 4">
    <name type="scientific">Archangium violaceum Cb vi76</name>
    <dbReference type="NCBI Taxonomy" id="1406225"/>
    <lineage>
        <taxon>Bacteria</taxon>
        <taxon>Pseudomonadati</taxon>
        <taxon>Myxococcota</taxon>
        <taxon>Myxococcia</taxon>
        <taxon>Myxococcales</taxon>
        <taxon>Cystobacterineae</taxon>
        <taxon>Archangiaceae</taxon>
        <taxon>Archangium</taxon>
    </lineage>
</organism>
<keyword evidence="2" id="KW-0732">Signal</keyword>
<feature type="signal peptide" evidence="2">
    <location>
        <begin position="1"/>
        <end position="21"/>
    </location>
</feature>
<protein>
    <recommendedName>
        <fullName evidence="5">DUF3108 domain-containing protein</fullName>
    </recommendedName>
</protein>
<dbReference type="AlphaFoldDB" id="A0A084SP01"/>
<sequence>MTAMRTALAALLFSFSSAAWAQLPDADGPEDTQAPAAPAQQAPAEKPSVPACPQRLPTLRTPLSFAPGEELEFDLDAMGATAGKMTMSVQKKKDGSLPVQIKVQTNSFFSKVRRVNATAMSYMHPKTLRPSRYTEEATENEQHRTVDVAFNTKERNVRIDYVVKGKPGRSNQSYEHEGMDVAGAIYMMRQLPLKEGLPVCFDVYGVRRMWRMTGSVVKREHVSLPLGEFDAWHLEGVAVRLDNPKMKREVHVWITDDARRLPLAAVGTIDLGAVRATLTSYSRPGEKAKQAQGKEQLKW</sequence>
<proteinExistence type="predicted"/>
<gene>
    <name evidence="3" type="ORF">Q664_29890</name>
</gene>
<feature type="region of interest" description="Disordered" evidence="1">
    <location>
        <begin position="24"/>
        <end position="54"/>
    </location>
</feature>
<evidence type="ECO:0000256" key="2">
    <source>
        <dbReference type="SAM" id="SignalP"/>
    </source>
</evidence>
<comment type="caution">
    <text evidence="3">The sequence shown here is derived from an EMBL/GenBank/DDBJ whole genome shotgun (WGS) entry which is preliminary data.</text>
</comment>
<evidence type="ECO:0008006" key="5">
    <source>
        <dbReference type="Google" id="ProtNLM"/>
    </source>
</evidence>
<accession>A0A084SP01</accession>
<name>A0A084SP01_9BACT</name>
<feature type="compositionally biased region" description="Low complexity" evidence="1">
    <location>
        <begin position="33"/>
        <end position="44"/>
    </location>
</feature>
<dbReference type="InterPro" id="IPR021457">
    <property type="entry name" value="DUF3108"/>
</dbReference>